<dbReference type="OrthoDB" id="3439264at2759"/>
<dbReference type="Proteomes" id="UP000800082">
    <property type="component" value="Unassembled WGS sequence"/>
</dbReference>
<feature type="region of interest" description="Disordered" evidence="2">
    <location>
        <begin position="69"/>
        <end position="94"/>
    </location>
</feature>
<feature type="non-terminal residue" evidence="3">
    <location>
        <position position="94"/>
    </location>
</feature>
<feature type="compositionally biased region" description="Polar residues" evidence="2">
    <location>
        <begin position="69"/>
        <end position="79"/>
    </location>
</feature>
<feature type="coiled-coil region" evidence="1">
    <location>
        <begin position="10"/>
        <end position="44"/>
    </location>
</feature>
<organism evidence="3 4">
    <name type="scientific">Didymella exigua CBS 183.55</name>
    <dbReference type="NCBI Taxonomy" id="1150837"/>
    <lineage>
        <taxon>Eukaryota</taxon>
        <taxon>Fungi</taxon>
        <taxon>Dikarya</taxon>
        <taxon>Ascomycota</taxon>
        <taxon>Pezizomycotina</taxon>
        <taxon>Dothideomycetes</taxon>
        <taxon>Pleosporomycetidae</taxon>
        <taxon>Pleosporales</taxon>
        <taxon>Pleosporineae</taxon>
        <taxon>Didymellaceae</taxon>
        <taxon>Didymella</taxon>
    </lineage>
</organism>
<dbReference type="GeneID" id="54352341"/>
<dbReference type="GO" id="GO:0008270">
    <property type="term" value="F:zinc ion binding"/>
    <property type="evidence" value="ECO:0007669"/>
    <property type="project" value="InterPro"/>
</dbReference>
<reference evidence="3" key="1">
    <citation type="journal article" date="2020" name="Stud. Mycol.">
        <title>101 Dothideomycetes genomes: a test case for predicting lifestyles and emergence of pathogens.</title>
        <authorList>
            <person name="Haridas S."/>
            <person name="Albert R."/>
            <person name="Binder M."/>
            <person name="Bloem J."/>
            <person name="Labutti K."/>
            <person name="Salamov A."/>
            <person name="Andreopoulos B."/>
            <person name="Baker S."/>
            <person name="Barry K."/>
            <person name="Bills G."/>
            <person name="Bluhm B."/>
            <person name="Cannon C."/>
            <person name="Castanera R."/>
            <person name="Culley D."/>
            <person name="Daum C."/>
            <person name="Ezra D."/>
            <person name="Gonzalez J."/>
            <person name="Henrissat B."/>
            <person name="Kuo A."/>
            <person name="Liang C."/>
            <person name="Lipzen A."/>
            <person name="Lutzoni F."/>
            <person name="Magnuson J."/>
            <person name="Mondo S."/>
            <person name="Nolan M."/>
            <person name="Ohm R."/>
            <person name="Pangilinan J."/>
            <person name="Park H.-J."/>
            <person name="Ramirez L."/>
            <person name="Alfaro M."/>
            <person name="Sun H."/>
            <person name="Tritt A."/>
            <person name="Yoshinaga Y."/>
            <person name="Zwiers L.-H."/>
            <person name="Turgeon B."/>
            <person name="Goodwin S."/>
            <person name="Spatafora J."/>
            <person name="Crous P."/>
            <person name="Grigoriev I."/>
        </authorList>
    </citation>
    <scope>NUCLEOTIDE SEQUENCE</scope>
    <source>
        <strain evidence="3">CBS 183.55</strain>
    </source>
</reference>
<name>A0A6A5RPF2_9PLEO</name>
<keyword evidence="4" id="KW-1185">Reference proteome</keyword>
<evidence type="ECO:0000313" key="3">
    <source>
        <dbReference type="EMBL" id="KAF1930301.1"/>
    </source>
</evidence>
<dbReference type="RefSeq" id="XP_033450549.1">
    <property type="nucleotide sequence ID" value="XM_033594673.1"/>
</dbReference>
<dbReference type="AlphaFoldDB" id="A0A6A5RPF2"/>
<dbReference type="InterPro" id="IPR036875">
    <property type="entry name" value="Znf_CCHC_sf"/>
</dbReference>
<dbReference type="GO" id="GO:0003676">
    <property type="term" value="F:nucleic acid binding"/>
    <property type="evidence" value="ECO:0007669"/>
    <property type="project" value="InterPro"/>
</dbReference>
<evidence type="ECO:0000256" key="2">
    <source>
        <dbReference type="SAM" id="MobiDB-lite"/>
    </source>
</evidence>
<feature type="non-terminal residue" evidence="3">
    <location>
        <position position="1"/>
    </location>
</feature>
<evidence type="ECO:0000256" key="1">
    <source>
        <dbReference type="SAM" id="Coils"/>
    </source>
</evidence>
<gene>
    <name evidence="3" type="ORF">M421DRAFT_45525</name>
</gene>
<dbReference type="EMBL" id="ML978963">
    <property type="protein sequence ID" value="KAF1930301.1"/>
    <property type="molecule type" value="Genomic_DNA"/>
</dbReference>
<accession>A0A6A5RPF2</accession>
<dbReference type="SUPFAM" id="SSF57756">
    <property type="entry name" value="Retrovirus zinc finger-like domains"/>
    <property type="match status" value="1"/>
</dbReference>
<proteinExistence type="predicted"/>
<sequence length="94" mass="10351">EGFLKLVKGAEEMLHKNVLIKARVQELEEQLAVITKRKSRKRKQIQHGGTLEYGPAASRVAAEASQSTVRRCGNCSKTGHNARMCQEGAETSSK</sequence>
<keyword evidence="1" id="KW-0175">Coiled coil</keyword>
<evidence type="ECO:0008006" key="5">
    <source>
        <dbReference type="Google" id="ProtNLM"/>
    </source>
</evidence>
<evidence type="ECO:0000313" key="4">
    <source>
        <dbReference type="Proteomes" id="UP000800082"/>
    </source>
</evidence>
<protein>
    <recommendedName>
        <fullName evidence="5">CCHC-type domain-containing protein</fullName>
    </recommendedName>
</protein>